<evidence type="ECO:0000313" key="2">
    <source>
        <dbReference type="Proteomes" id="UP000805193"/>
    </source>
</evidence>
<reference evidence="1 2" key="1">
    <citation type="journal article" date="2020" name="Cell">
        <title>Large-Scale Comparative Analyses of Tick Genomes Elucidate Their Genetic Diversity and Vector Capacities.</title>
        <authorList>
            <consortium name="Tick Genome and Microbiome Consortium (TIGMIC)"/>
            <person name="Jia N."/>
            <person name="Wang J."/>
            <person name="Shi W."/>
            <person name="Du L."/>
            <person name="Sun Y."/>
            <person name="Zhan W."/>
            <person name="Jiang J.F."/>
            <person name="Wang Q."/>
            <person name="Zhang B."/>
            <person name="Ji P."/>
            <person name="Bell-Sakyi L."/>
            <person name="Cui X.M."/>
            <person name="Yuan T.T."/>
            <person name="Jiang B.G."/>
            <person name="Yang W.F."/>
            <person name="Lam T.T."/>
            <person name="Chang Q.C."/>
            <person name="Ding S.J."/>
            <person name="Wang X.J."/>
            <person name="Zhu J.G."/>
            <person name="Ruan X.D."/>
            <person name="Zhao L."/>
            <person name="Wei J.T."/>
            <person name="Ye R.Z."/>
            <person name="Que T.C."/>
            <person name="Du C.H."/>
            <person name="Zhou Y.H."/>
            <person name="Cheng J.X."/>
            <person name="Dai P.F."/>
            <person name="Guo W.B."/>
            <person name="Han X.H."/>
            <person name="Huang E.J."/>
            <person name="Li L.F."/>
            <person name="Wei W."/>
            <person name="Gao Y.C."/>
            <person name="Liu J.Z."/>
            <person name="Shao H.Z."/>
            <person name="Wang X."/>
            <person name="Wang C.C."/>
            <person name="Yang T.C."/>
            <person name="Huo Q.B."/>
            <person name="Li W."/>
            <person name="Chen H.Y."/>
            <person name="Chen S.E."/>
            <person name="Zhou L.G."/>
            <person name="Ni X.B."/>
            <person name="Tian J.H."/>
            <person name="Sheng Y."/>
            <person name="Liu T."/>
            <person name="Pan Y.S."/>
            <person name="Xia L.Y."/>
            <person name="Li J."/>
            <person name="Zhao F."/>
            <person name="Cao W.C."/>
        </authorList>
    </citation>
    <scope>NUCLEOTIDE SEQUENCE [LARGE SCALE GENOMIC DNA]</scope>
    <source>
        <strain evidence="1">Iper-2018</strain>
    </source>
</reference>
<keyword evidence="2" id="KW-1185">Reference proteome</keyword>
<dbReference type="EMBL" id="JABSTQ010009161">
    <property type="protein sequence ID" value="KAG0432316.1"/>
    <property type="molecule type" value="Genomic_DNA"/>
</dbReference>
<protein>
    <submittedName>
        <fullName evidence="1">Uncharacterized protein</fullName>
    </submittedName>
</protein>
<dbReference type="Proteomes" id="UP000805193">
    <property type="component" value="Unassembled WGS sequence"/>
</dbReference>
<proteinExistence type="predicted"/>
<name>A0AC60QE83_IXOPE</name>
<sequence length="488" mass="54203">MGDYISSATGHSGCRGAECFDDDDRGRAVGDSAAMSFLFKLKRKDKRSVDSAVIEQIGQPFSVSHVVHVGFNPATGHVEGLPEPWLKLLQHANISATEQSQHPAAVLQALKYYQHSIKNKNGLAKYLATKETAEQESKEIADTIPELSDDENLAEQTEAPKSPKREPKPPEAPPAAVPQVSPVLRKREEAPRPSDEEVMAQLRAVVNPEDPKERYNLLDKVGSGASGTVYTALDKTTQRKVAIKTMELSQQPKKELILTEIEVMRQNKHLNLVNFLDSYLVGEDLWVVMEYLEGGALTDVVSETVMREEQMAAICLEATRAIAFLHSKGIIHRDIKSDNVLLGMDGAVKVTDFGFCAQIRPNEKRHTMVGTPYWMAPEVVTRKQYGPKVDVWSLGIMVIEMMDGEPPYLNETPLRALYLIATHGKPKIRDAEKRSPELLSFLDRCLEVDVEERATAQELLAHPFLKKAASLTTIVPLIRAAKKVLNKV</sequence>
<organism evidence="1 2">
    <name type="scientific">Ixodes persulcatus</name>
    <name type="common">Taiga tick</name>
    <dbReference type="NCBI Taxonomy" id="34615"/>
    <lineage>
        <taxon>Eukaryota</taxon>
        <taxon>Metazoa</taxon>
        <taxon>Ecdysozoa</taxon>
        <taxon>Arthropoda</taxon>
        <taxon>Chelicerata</taxon>
        <taxon>Arachnida</taxon>
        <taxon>Acari</taxon>
        <taxon>Parasitiformes</taxon>
        <taxon>Ixodida</taxon>
        <taxon>Ixodoidea</taxon>
        <taxon>Ixodidae</taxon>
        <taxon>Ixodinae</taxon>
        <taxon>Ixodes</taxon>
    </lineage>
</organism>
<comment type="caution">
    <text evidence="1">The sequence shown here is derived from an EMBL/GenBank/DDBJ whole genome shotgun (WGS) entry which is preliminary data.</text>
</comment>
<accession>A0AC60QE83</accession>
<evidence type="ECO:0000313" key="1">
    <source>
        <dbReference type="EMBL" id="KAG0432316.1"/>
    </source>
</evidence>
<gene>
    <name evidence="1" type="ORF">HPB47_020961</name>
</gene>